<feature type="region of interest" description="Disordered" evidence="1">
    <location>
        <begin position="1"/>
        <end position="23"/>
    </location>
</feature>
<dbReference type="EMBL" id="MDYM01000004">
    <property type="protein sequence ID" value="OQD66515.1"/>
    <property type="molecule type" value="Genomic_DNA"/>
</dbReference>
<dbReference type="STRING" id="60169.A0A1V6NP63"/>
<comment type="caution">
    <text evidence="2">The sequence shown here is derived from an EMBL/GenBank/DDBJ whole genome shotgun (WGS) entry which is preliminary data.</text>
</comment>
<name>A0A1V6NP63_PENPO</name>
<protein>
    <submittedName>
        <fullName evidence="2">Uncharacterized protein</fullName>
    </submittedName>
</protein>
<dbReference type="AlphaFoldDB" id="A0A1V6NP63"/>
<evidence type="ECO:0000313" key="3">
    <source>
        <dbReference type="Proteomes" id="UP000191408"/>
    </source>
</evidence>
<reference evidence="3" key="1">
    <citation type="journal article" date="2017" name="Nat. Microbiol.">
        <title>Global analysis of biosynthetic gene clusters reveals vast potential of secondary metabolite production in Penicillium species.</title>
        <authorList>
            <person name="Nielsen J.C."/>
            <person name="Grijseels S."/>
            <person name="Prigent S."/>
            <person name="Ji B."/>
            <person name="Dainat J."/>
            <person name="Nielsen K.F."/>
            <person name="Frisvad J.C."/>
            <person name="Workman M."/>
            <person name="Nielsen J."/>
        </authorList>
    </citation>
    <scope>NUCLEOTIDE SEQUENCE [LARGE SCALE GENOMIC DNA]</scope>
    <source>
        <strain evidence="3">IBT 4502</strain>
    </source>
</reference>
<keyword evidence="3" id="KW-1185">Reference proteome</keyword>
<feature type="compositionally biased region" description="Polar residues" evidence="1">
    <location>
        <begin position="1"/>
        <end position="10"/>
    </location>
</feature>
<evidence type="ECO:0000256" key="1">
    <source>
        <dbReference type="SAM" id="MobiDB-lite"/>
    </source>
</evidence>
<accession>A0A1V6NP63</accession>
<proteinExistence type="predicted"/>
<gene>
    <name evidence="2" type="ORF">PENPOL_c004G09484</name>
</gene>
<dbReference type="OrthoDB" id="4440408at2759"/>
<evidence type="ECO:0000313" key="2">
    <source>
        <dbReference type="EMBL" id="OQD66515.1"/>
    </source>
</evidence>
<dbReference type="Proteomes" id="UP000191408">
    <property type="component" value="Unassembled WGS sequence"/>
</dbReference>
<organism evidence="2 3">
    <name type="scientific">Penicillium polonicum</name>
    <dbReference type="NCBI Taxonomy" id="60169"/>
    <lineage>
        <taxon>Eukaryota</taxon>
        <taxon>Fungi</taxon>
        <taxon>Dikarya</taxon>
        <taxon>Ascomycota</taxon>
        <taxon>Pezizomycotina</taxon>
        <taxon>Eurotiomycetes</taxon>
        <taxon>Eurotiomycetidae</taxon>
        <taxon>Eurotiales</taxon>
        <taxon>Aspergillaceae</taxon>
        <taxon>Penicillium</taxon>
    </lineage>
</organism>
<sequence>MATNSQSSKMHFSKDPPSYEETTQVSKAARIQSLVRKLERARNGNRVLYILSNNELGVDDKCKAIEDADRIPALNEEEEAIFLESLLQLQGSHKLAQSVCYYYHLEYASKDKGWCKALIQADIEIRWIVQRIIWPEDSHVRECTSTGISLQNYAKIVRGEEVAVSGRADVAKDHERSMDLEQKGCTIEATALQHAPVVWMPRG</sequence>